<evidence type="ECO:0000313" key="2">
    <source>
        <dbReference type="Proteomes" id="UP001165042"/>
    </source>
</evidence>
<keyword evidence="2" id="KW-1185">Reference proteome</keyword>
<accession>A0A9W6V4R6</accession>
<evidence type="ECO:0000313" key="1">
    <source>
        <dbReference type="EMBL" id="GLW89510.1"/>
    </source>
</evidence>
<dbReference type="AlphaFoldDB" id="A0A9W6V4R6"/>
<sequence>MVAVLGLSVAADLLLGIAIRYADLPVDVVATLIGDSFFRLPRRNHTKAGGWA</sequence>
<protein>
    <submittedName>
        <fullName evidence="1">Uncharacterized protein</fullName>
    </submittedName>
</protein>
<name>A0A9W6V4R6_9PSEU</name>
<comment type="caution">
    <text evidence="1">The sequence shown here is derived from an EMBL/GenBank/DDBJ whole genome shotgun (WGS) entry which is preliminary data.</text>
</comment>
<proteinExistence type="predicted"/>
<reference evidence="1" key="1">
    <citation type="submission" date="2023-02" db="EMBL/GenBank/DDBJ databases">
        <title>Actinokineospora globicatena NBRC 15670.</title>
        <authorList>
            <person name="Ichikawa N."/>
            <person name="Sato H."/>
            <person name="Tonouchi N."/>
        </authorList>
    </citation>
    <scope>NUCLEOTIDE SEQUENCE</scope>
    <source>
        <strain evidence="1">NBRC 15670</strain>
    </source>
</reference>
<dbReference type="EMBL" id="BSSD01000001">
    <property type="protein sequence ID" value="GLW89510.1"/>
    <property type="molecule type" value="Genomic_DNA"/>
</dbReference>
<dbReference type="Proteomes" id="UP001165042">
    <property type="component" value="Unassembled WGS sequence"/>
</dbReference>
<gene>
    <name evidence="1" type="ORF">Aglo03_03260</name>
</gene>
<organism evidence="1 2">
    <name type="scientific">Actinokineospora globicatena</name>
    <dbReference type="NCBI Taxonomy" id="103729"/>
    <lineage>
        <taxon>Bacteria</taxon>
        <taxon>Bacillati</taxon>
        <taxon>Actinomycetota</taxon>
        <taxon>Actinomycetes</taxon>
        <taxon>Pseudonocardiales</taxon>
        <taxon>Pseudonocardiaceae</taxon>
        <taxon>Actinokineospora</taxon>
    </lineage>
</organism>